<dbReference type="RefSeq" id="WP_126840738.1">
    <property type="nucleotide sequence ID" value="NZ_PIQH01000001.1"/>
</dbReference>
<dbReference type="EMBL" id="PIQH01000001">
    <property type="protein sequence ID" value="RUO81393.1"/>
    <property type="molecule type" value="Genomic_DNA"/>
</dbReference>
<dbReference type="PROSITE" id="PS51257">
    <property type="entry name" value="PROKAR_LIPOPROTEIN"/>
    <property type="match status" value="1"/>
</dbReference>
<evidence type="ECO:0000313" key="3">
    <source>
        <dbReference type="Proteomes" id="UP000287996"/>
    </source>
</evidence>
<organism evidence="2 3">
    <name type="scientific">Idiomarina tyrosinivorans</name>
    <dbReference type="NCBI Taxonomy" id="1445662"/>
    <lineage>
        <taxon>Bacteria</taxon>
        <taxon>Pseudomonadati</taxon>
        <taxon>Pseudomonadota</taxon>
        <taxon>Gammaproteobacteria</taxon>
        <taxon>Alteromonadales</taxon>
        <taxon>Idiomarinaceae</taxon>
        <taxon>Idiomarina</taxon>
    </lineage>
</organism>
<evidence type="ECO:0000313" key="2">
    <source>
        <dbReference type="EMBL" id="RUO81393.1"/>
    </source>
</evidence>
<dbReference type="Proteomes" id="UP000287996">
    <property type="component" value="Unassembled WGS sequence"/>
</dbReference>
<dbReference type="InterPro" id="IPR024409">
    <property type="entry name" value="DUF3833"/>
</dbReference>
<protein>
    <submittedName>
        <fullName evidence="2">DUF3833 domain-containing protein</fullName>
    </submittedName>
</protein>
<feature type="signal peptide" evidence="1">
    <location>
        <begin position="1"/>
        <end position="26"/>
    </location>
</feature>
<dbReference type="Pfam" id="PF12915">
    <property type="entry name" value="DUF3833"/>
    <property type="match status" value="1"/>
</dbReference>
<feature type="chain" id="PRO_5019016829" evidence="1">
    <location>
        <begin position="27"/>
        <end position="178"/>
    </location>
</feature>
<gene>
    <name evidence="2" type="ORF">CWI84_01145</name>
</gene>
<evidence type="ECO:0000256" key="1">
    <source>
        <dbReference type="SAM" id="SignalP"/>
    </source>
</evidence>
<accession>A0A432ZU34</accession>
<dbReference type="OrthoDB" id="5296954at2"/>
<keyword evidence="3" id="KW-1185">Reference proteome</keyword>
<comment type="caution">
    <text evidence="2">The sequence shown here is derived from an EMBL/GenBank/DDBJ whole genome shotgun (WGS) entry which is preliminary data.</text>
</comment>
<keyword evidence="1" id="KW-0732">Signal</keyword>
<sequence>MRFALIKPLFAALSALMLLSACSASIDDYQGEQPKLQLEQFFSGKLVAHGIVQDYSGKVIQRFTAQLEGSWEGNKGTLEEHFVYADGRTQERVWKLTKTGPDTYEGRAGDVNGVAVGTTKGNALNWEYQLQVEVDGEPMTITLDDWMYLVDENNLINRSQMYKYGLPVGEITLYIGRL</sequence>
<reference evidence="2 3" key="1">
    <citation type="journal article" date="2011" name="Front. Microbiol.">
        <title>Genomic signatures of strain selection and enhancement in Bacillus atrophaeus var. globigii, a historical biowarfare simulant.</title>
        <authorList>
            <person name="Gibbons H.S."/>
            <person name="Broomall S.M."/>
            <person name="McNew L.A."/>
            <person name="Daligault H."/>
            <person name="Chapman C."/>
            <person name="Bruce D."/>
            <person name="Karavis M."/>
            <person name="Krepps M."/>
            <person name="McGregor P.A."/>
            <person name="Hong C."/>
            <person name="Park K.H."/>
            <person name="Akmal A."/>
            <person name="Feldman A."/>
            <person name="Lin J.S."/>
            <person name="Chang W.E."/>
            <person name="Higgs B.W."/>
            <person name="Demirev P."/>
            <person name="Lindquist J."/>
            <person name="Liem A."/>
            <person name="Fochler E."/>
            <person name="Read T.D."/>
            <person name="Tapia R."/>
            <person name="Johnson S."/>
            <person name="Bishop-Lilly K.A."/>
            <person name="Detter C."/>
            <person name="Han C."/>
            <person name="Sozhamannan S."/>
            <person name="Rosenzweig C.N."/>
            <person name="Skowronski E.W."/>
        </authorList>
    </citation>
    <scope>NUCLEOTIDE SEQUENCE [LARGE SCALE GENOMIC DNA]</scope>
    <source>
        <strain evidence="2 3">CC-PW-9</strain>
    </source>
</reference>
<name>A0A432ZU34_9GAMM</name>
<proteinExistence type="predicted"/>
<dbReference type="AlphaFoldDB" id="A0A432ZU34"/>